<dbReference type="EMBL" id="JAQQFN010000044">
    <property type="protein sequence ID" value="MFL9888638.1"/>
    <property type="molecule type" value="Genomic_DNA"/>
</dbReference>
<dbReference type="Pfam" id="PF13577">
    <property type="entry name" value="SnoaL_4"/>
    <property type="match status" value="1"/>
</dbReference>
<sequence>MTHPDKAIVQATLADAIGAWASGDSQRIEQVVTDDVSLTSSVHGNVLGKAAVVDALCLNWPQGYVVTLRTTNENFALENGRIVFSGYIYGKLEALPPKRSEPLMFGAVLVGELELGATVWRFNDLALEINWVEGKGPLFSKWLEPRGNRFWLAGDRSPAVVSELNSAWARLPAGHVLGDRRAEVVEVFMRYIWAMDHADFALMRTTLSDDMAGDFPPIGRLTGIHQVIGQLKNFRQAWPWMQHFCEPLNVEIDNETDTAEMLLGRIIAQRPETSAGEKLYGAHYRLKLREDASGWKIFWFEYIEGWVTFTEHSGL</sequence>
<comment type="caution">
    <text evidence="2">The sequence shown here is derived from an EMBL/GenBank/DDBJ whole genome shotgun (WGS) entry which is preliminary data.</text>
</comment>
<dbReference type="InterPro" id="IPR032710">
    <property type="entry name" value="NTF2-like_dom_sf"/>
</dbReference>
<organism evidence="2 3">
    <name type="scientific">Paraburkholderia agricolaris</name>
    <dbReference type="NCBI Taxonomy" id="2152888"/>
    <lineage>
        <taxon>Bacteria</taxon>
        <taxon>Pseudomonadati</taxon>
        <taxon>Pseudomonadota</taxon>
        <taxon>Betaproteobacteria</taxon>
        <taxon>Burkholderiales</taxon>
        <taxon>Burkholderiaceae</taxon>
        <taxon>Paraburkholderia</taxon>
    </lineage>
</organism>
<protein>
    <submittedName>
        <fullName evidence="2">Nuclear transport factor 2 family protein</fullName>
    </submittedName>
</protein>
<dbReference type="SUPFAM" id="SSF54427">
    <property type="entry name" value="NTF2-like"/>
    <property type="match status" value="2"/>
</dbReference>
<evidence type="ECO:0000313" key="3">
    <source>
        <dbReference type="Proteomes" id="UP001629249"/>
    </source>
</evidence>
<dbReference type="Gene3D" id="3.10.450.50">
    <property type="match status" value="1"/>
</dbReference>
<dbReference type="InterPro" id="IPR037401">
    <property type="entry name" value="SnoaL-like"/>
</dbReference>
<reference evidence="2 3" key="1">
    <citation type="journal article" date="2024" name="Chem. Sci.">
        <title>Discovery of megapolipeptins by genome mining of a Burkholderiales bacteria collection.</title>
        <authorList>
            <person name="Paulo B.S."/>
            <person name="Recchia M.J.J."/>
            <person name="Lee S."/>
            <person name="Fergusson C.H."/>
            <person name="Romanowski S.B."/>
            <person name="Hernandez A."/>
            <person name="Krull N."/>
            <person name="Liu D.Y."/>
            <person name="Cavanagh H."/>
            <person name="Bos A."/>
            <person name="Gray C.A."/>
            <person name="Murphy B.T."/>
            <person name="Linington R.G."/>
            <person name="Eustaquio A.S."/>
        </authorList>
    </citation>
    <scope>NUCLEOTIDE SEQUENCE [LARGE SCALE GENOMIC DNA]</scope>
    <source>
        <strain evidence="2 3">RL16-012-BIC-B</strain>
    </source>
</reference>
<feature type="domain" description="SnoaL-like" evidence="1">
    <location>
        <begin position="181"/>
        <end position="297"/>
    </location>
</feature>
<dbReference type="Proteomes" id="UP001629249">
    <property type="component" value="Unassembled WGS sequence"/>
</dbReference>
<gene>
    <name evidence="2" type="ORF">PQR66_36825</name>
</gene>
<accession>A0ABW9A0U3</accession>
<evidence type="ECO:0000313" key="2">
    <source>
        <dbReference type="EMBL" id="MFL9888638.1"/>
    </source>
</evidence>
<proteinExistence type="predicted"/>
<keyword evidence="3" id="KW-1185">Reference proteome</keyword>
<evidence type="ECO:0000259" key="1">
    <source>
        <dbReference type="Pfam" id="PF13577"/>
    </source>
</evidence>
<dbReference type="RefSeq" id="WP_408335221.1">
    <property type="nucleotide sequence ID" value="NZ_JAQQFH010000051.1"/>
</dbReference>
<name>A0ABW9A0U3_9BURK</name>